<dbReference type="PROSITE" id="PS51918">
    <property type="entry name" value="RADICAL_SAM"/>
    <property type="match status" value="1"/>
</dbReference>
<dbReference type="RefSeq" id="WP_380589033.1">
    <property type="nucleotide sequence ID" value="NZ_JBHSQJ010000141.1"/>
</dbReference>
<feature type="domain" description="Radical SAM core" evidence="5">
    <location>
        <begin position="7"/>
        <end position="237"/>
    </location>
</feature>
<protein>
    <submittedName>
        <fullName evidence="6">FxsB family cyclophane-forming radical SAM/SPASM peptide maturase</fullName>
    </submittedName>
</protein>
<sequence length="817" mass="88891">MDIETAPVAFRQFVLKMHSRCDLACDHCYVYEHADTSWQRRPMVVSEDVLERTADRIAEHARAHGLETVHVVLHGGEPLLAGRTRLRAAAVALNRALDGVCALDLRIHTNGVTLNESLLDLFHQFDIHVGISLDGDKTANDLHRRYADGRSSYARVIRAVELLNQPRHRRLFAGLLCTIDVRNDPAAVYDALAALHPPRVDFLLPHATWEEPPLRPEGSETPYADWLMRVHSRWDGEGRPFPVRFFDSVHSTLAGGGSLTESLGLAPADLLVVETDGTLEQADSLKTAYDGAPATGYDVFRHSLDEAAEHPGLISRQLGLAGLARECRACPVVRSCGGGLYAHRYRTEADGTAGFDHPSVYCQDLFSVIHRIKEGIGMNGADADGPLLPEALLDELATGHGGAAAVTALRDAQLEVNRQLLDRLVDRVPELDVSDAWQLTTRLDREAPGALDQALLHPYLRPWAVRVLRAAEGGRTDEAASDALAGVAELAAGAAVSAGIDATLEVPLRDHGVLRLPGLGLLRLGGEAAPTATVTVDKQGFTVESGPVWHRVERPAPGPAPTDAEGRWEPRPQWTLAASGDALPWTVALEDRDPERALDCWQAAEPGDARDTAGWGEALQAAWELVCRELPGYAEGLRQGLTAVTPLRPSPDGRAVSAAARDAFGVVGAALPPAPEQLALLLVHEFQHVKLGAVFDLHDLFDRQDPRRYRAPWRPDLRPFEGLFQGAYAHIAVVEFWRARHRSLSDEGRTEQAEHAWEQFTTWLGHTHEAILVMAGSGTLTPSGERFVAAMRATVEPWVREAGSRSAADAVARRSGG</sequence>
<evidence type="ECO:0000313" key="6">
    <source>
        <dbReference type="EMBL" id="MFC5910953.1"/>
    </source>
</evidence>
<keyword evidence="3" id="KW-0408">Iron</keyword>
<dbReference type="InterPro" id="IPR026337">
    <property type="entry name" value="AKG_HExxH"/>
</dbReference>
<evidence type="ECO:0000256" key="2">
    <source>
        <dbReference type="ARBA" id="ARBA00022723"/>
    </source>
</evidence>
<name>A0ABW1G9L9_9ACTN</name>
<evidence type="ECO:0000313" key="7">
    <source>
        <dbReference type="Proteomes" id="UP001596174"/>
    </source>
</evidence>
<dbReference type="CDD" id="cd01335">
    <property type="entry name" value="Radical_SAM"/>
    <property type="match status" value="1"/>
</dbReference>
<dbReference type="EMBL" id="JBHSQJ010000141">
    <property type="protein sequence ID" value="MFC5910953.1"/>
    <property type="molecule type" value="Genomic_DNA"/>
</dbReference>
<dbReference type="InterPro" id="IPR023867">
    <property type="entry name" value="Sulphatase_maturase_rSAM"/>
</dbReference>
<dbReference type="Gene3D" id="3.20.20.70">
    <property type="entry name" value="Aldolase class I"/>
    <property type="match status" value="1"/>
</dbReference>
<keyword evidence="4" id="KW-0411">Iron-sulfur</keyword>
<reference evidence="7" key="1">
    <citation type="journal article" date="2019" name="Int. J. Syst. Evol. Microbiol.">
        <title>The Global Catalogue of Microorganisms (GCM) 10K type strain sequencing project: providing services to taxonomists for standard genome sequencing and annotation.</title>
        <authorList>
            <consortium name="The Broad Institute Genomics Platform"/>
            <consortium name="The Broad Institute Genome Sequencing Center for Infectious Disease"/>
            <person name="Wu L."/>
            <person name="Ma J."/>
        </authorList>
    </citation>
    <scope>NUCLEOTIDE SEQUENCE [LARGE SCALE GENOMIC DNA]</scope>
    <source>
        <strain evidence="7">JCM 4816</strain>
    </source>
</reference>
<accession>A0ABW1G9L9</accession>
<evidence type="ECO:0000259" key="5">
    <source>
        <dbReference type="PROSITE" id="PS51918"/>
    </source>
</evidence>
<comment type="caution">
    <text evidence="6">The sequence shown here is derived from an EMBL/GenBank/DDBJ whole genome shotgun (WGS) entry which is preliminary data.</text>
</comment>
<keyword evidence="7" id="KW-1185">Reference proteome</keyword>
<dbReference type="Proteomes" id="UP001596174">
    <property type="component" value="Unassembled WGS sequence"/>
</dbReference>
<dbReference type="Pfam" id="PF04055">
    <property type="entry name" value="Radical_SAM"/>
    <property type="match status" value="1"/>
</dbReference>
<gene>
    <name evidence="6" type="ORF">ACFP3V_27585</name>
</gene>
<evidence type="ECO:0000256" key="3">
    <source>
        <dbReference type="ARBA" id="ARBA00023004"/>
    </source>
</evidence>
<dbReference type="SFLD" id="SFLDG01386">
    <property type="entry name" value="main_SPASM_domain-containing"/>
    <property type="match status" value="1"/>
</dbReference>
<evidence type="ECO:0000256" key="1">
    <source>
        <dbReference type="ARBA" id="ARBA00022691"/>
    </source>
</evidence>
<dbReference type="NCBIfam" id="TIGR04269">
    <property type="entry name" value="SAM_SPASM_FxsB"/>
    <property type="match status" value="1"/>
</dbReference>
<proteinExistence type="predicted"/>
<dbReference type="NCBIfam" id="TIGR04267">
    <property type="entry name" value="mod_HExxH"/>
    <property type="match status" value="1"/>
</dbReference>
<dbReference type="InterPro" id="IPR058240">
    <property type="entry name" value="rSAM_sf"/>
</dbReference>
<dbReference type="SFLD" id="SFLDS00029">
    <property type="entry name" value="Radical_SAM"/>
    <property type="match status" value="1"/>
</dbReference>
<dbReference type="PANTHER" id="PTHR43273">
    <property type="entry name" value="ANAEROBIC SULFATASE-MATURATING ENZYME HOMOLOG ASLB-RELATED"/>
    <property type="match status" value="1"/>
</dbReference>
<dbReference type="InterPro" id="IPR026335">
    <property type="entry name" value="rSAM_SPASM_FxsB"/>
</dbReference>
<evidence type="ECO:0000256" key="4">
    <source>
        <dbReference type="ARBA" id="ARBA00023014"/>
    </source>
</evidence>
<dbReference type="InterPro" id="IPR007197">
    <property type="entry name" value="rSAM"/>
</dbReference>
<dbReference type="PANTHER" id="PTHR43273:SF8">
    <property type="entry name" value="RADICAL SAM DOMAIN PROTEIN"/>
    <property type="match status" value="1"/>
</dbReference>
<dbReference type="SFLD" id="SFLDG01072">
    <property type="entry name" value="dehydrogenase_like"/>
    <property type="match status" value="1"/>
</dbReference>
<keyword evidence="2" id="KW-0479">Metal-binding</keyword>
<dbReference type="SUPFAM" id="SSF102114">
    <property type="entry name" value="Radical SAM enzymes"/>
    <property type="match status" value="1"/>
</dbReference>
<organism evidence="6 7">
    <name type="scientific">Streptacidiphilus monticola</name>
    <dbReference type="NCBI Taxonomy" id="2161674"/>
    <lineage>
        <taxon>Bacteria</taxon>
        <taxon>Bacillati</taxon>
        <taxon>Actinomycetota</taxon>
        <taxon>Actinomycetes</taxon>
        <taxon>Kitasatosporales</taxon>
        <taxon>Streptomycetaceae</taxon>
        <taxon>Streptacidiphilus</taxon>
    </lineage>
</organism>
<keyword evidence="1" id="KW-0949">S-adenosyl-L-methionine</keyword>
<dbReference type="SFLD" id="SFLDG01067">
    <property type="entry name" value="SPASM/twitch_domain_containing"/>
    <property type="match status" value="1"/>
</dbReference>
<dbReference type="InterPro" id="IPR013785">
    <property type="entry name" value="Aldolase_TIM"/>
</dbReference>